<keyword evidence="3" id="KW-1185">Reference proteome</keyword>
<gene>
    <name evidence="2" type="primary">Nphs1_0</name>
    <name evidence="2" type="ORF">CEXT_692031</name>
</gene>
<dbReference type="Proteomes" id="UP001054945">
    <property type="component" value="Unassembled WGS sequence"/>
</dbReference>
<reference evidence="2 3" key="1">
    <citation type="submission" date="2021-06" db="EMBL/GenBank/DDBJ databases">
        <title>Caerostris extrusa draft genome.</title>
        <authorList>
            <person name="Kono N."/>
            <person name="Arakawa K."/>
        </authorList>
    </citation>
    <scope>NUCLEOTIDE SEQUENCE [LARGE SCALE GENOMIC DNA]</scope>
</reference>
<evidence type="ECO:0000313" key="2">
    <source>
        <dbReference type="EMBL" id="GIY88031.1"/>
    </source>
</evidence>
<keyword evidence="1" id="KW-0472">Membrane</keyword>
<proteinExistence type="predicted"/>
<organism evidence="2 3">
    <name type="scientific">Caerostris extrusa</name>
    <name type="common">Bark spider</name>
    <name type="synonym">Caerostris bankana</name>
    <dbReference type="NCBI Taxonomy" id="172846"/>
    <lineage>
        <taxon>Eukaryota</taxon>
        <taxon>Metazoa</taxon>
        <taxon>Ecdysozoa</taxon>
        <taxon>Arthropoda</taxon>
        <taxon>Chelicerata</taxon>
        <taxon>Arachnida</taxon>
        <taxon>Araneae</taxon>
        <taxon>Araneomorphae</taxon>
        <taxon>Entelegynae</taxon>
        <taxon>Araneoidea</taxon>
        <taxon>Araneidae</taxon>
        <taxon>Caerostris</taxon>
    </lineage>
</organism>
<feature type="transmembrane region" description="Helical" evidence="1">
    <location>
        <begin position="20"/>
        <end position="45"/>
    </location>
</feature>
<sequence length="115" mass="12787">MDSTVSGPVSGDNSSVEFLPVWLLAAAVIGGLVVVANILICIIYIRRKQWCRSAQACRDNIWVVTLKYWMLSKKLSAYMIRAPLGIVKVNSSRSRLCDFKGDDSKEDSEMVAVFN</sequence>
<dbReference type="AlphaFoldDB" id="A0AAV4WZS5"/>
<accession>A0AAV4WZS5</accession>
<evidence type="ECO:0000256" key="1">
    <source>
        <dbReference type="SAM" id="Phobius"/>
    </source>
</evidence>
<keyword evidence="1" id="KW-1133">Transmembrane helix</keyword>
<comment type="caution">
    <text evidence="2">The sequence shown here is derived from an EMBL/GenBank/DDBJ whole genome shotgun (WGS) entry which is preliminary data.</text>
</comment>
<protein>
    <submittedName>
        <fullName evidence="2">Nephrin</fullName>
    </submittedName>
</protein>
<evidence type="ECO:0000313" key="3">
    <source>
        <dbReference type="Proteomes" id="UP001054945"/>
    </source>
</evidence>
<dbReference type="EMBL" id="BPLR01017014">
    <property type="protein sequence ID" value="GIY88031.1"/>
    <property type="molecule type" value="Genomic_DNA"/>
</dbReference>
<keyword evidence="1" id="KW-0812">Transmembrane</keyword>
<name>A0AAV4WZS5_CAEEX</name>